<feature type="repeat" description="ANK" evidence="3">
    <location>
        <begin position="31"/>
        <end position="63"/>
    </location>
</feature>
<dbReference type="AlphaFoldDB" id="A0A563VR14"/>
<dbReference type="PROSITE" id="PS50297">
    <property type="entry name" value="ANK_REP_REGION"/>
    <property type="match status" value="3"/>
</dbReference>
<evidence type="ECO:0000313" key="4">
    <source>
        <dbReference type="EMBL" id="VEP13863.1"/>
    </source>
</evidence>
<dbReference type="PANTHER" id="PTHR24173:SF40">
    <property type="entry name" value="AGAP006757-PA"/>
    <property type="match status" value="1"/>
</dbReference>
<organism evidence="4 5">
    <name type="scientific">Hyella patelloides LEGE 07179</name>
    <dbReference type="NCBI Taxonomy" id="945734"/>
    <lineage>
        <taxon>Bacteria</taxon>
        <taxon>Bacillati</taxon>
        <taxon>Cyanobacteriota</taxon>
        <taxon>Cyanophyceae</taxon>
        <taxon>Pleurocapsales</taxon>
        <taxon>Hyellaceae</taxon>
        <taxon>Hyella</taxon>
    </lineage>
</organism>
<dbReference type="RefSeq" id="WP_144872104.1">
    <property type="nucleotide sequence ID" value="NZ_LR213969.1"/>
</dbReference>
<dbReference type="PROSITE" id="PS50088">
    <property type="entry name" value="ANK_REPEAT"/>
    <property type="match status" value="3"/>
</dbReference>
<feature type="repeat" description="ANK" evidence="3">
    <location>
        <begin position="64"/>
        <end position="96"/>
    </location>
</feature>
<evidence type="ECO:0000256" key="1">
    <source>
        <dbReference type="ARBA" id="ARBA00022737"/>
    </source>
</evidence>
<feature type="repeat" description="ANK" evidence="3">
    <location>
        <begin position="97"/>
        <end position="129"/>
    </location>
</feature>
<protein>
    <submittedName>
        <fullName evidence="4">Ankyrin repeat-containing protein</fullName>
    </submittedName>
</protein>
<dbReference type="Gene3D" id="1.25.40.20">
    <property type="entry name" value="Ankyrin repeat-containing domain"/>
    <property type="match status" value="2"/>
</dbReference>
<dbReference type="SUPFAM" id="SSF48403">
    <property type="entry name" value="Ankyrin repeat"/>
    <property type="match status" value="1"/>
</dbReference>
<dbReference type="InterPro" id="IPR002110">
    <property type="entry name" value="Ankyrin_rpt"/>
</dbReference>
<evidence type="ECO:0000313" key="5">
    <source>
        <dbReference type="Proteomes" id="UP000320055"/>
    </source>
</evidence>
<keyword evidence="2 3" id="KW-0040">ANK repeat</keyword>
<proteinExistence type="predicted"/>
<sequence length="158" mass="17318">MTVIKRLSQTTESWLQKKGYSTENLNERVDNGATALIIASREGAIDVVRDLLASDVHINLKNNDGNNALWFACFSNHFDLMRLLINAGIDLDNQNDNGVTVLMYAASAGKTDAVKLLLAAGANPHLRNLDDFKAIDFSSTVEILKLLRKSASKSGNRN</sequence>
<evidence type="ECO:0000256" key="3">
    <source>
        <dbReference type="PROSITE-ProRule" id="PRU00023"/>
    </source>
</evidence>
<dbReference type="PANTHER" id="PTHR24173">
    <property type="entry name" value="ANKYRIN REPEAT CONTAINING"/>
    <property type="match status" value="1"/>
</dbReference>
<keyword evidence="1" id="KW-0677">Repeat</keyword>
<dbReference type="SMART" id="SM00248">
    <property type="entry name" value="ANK"/>
    <property type="match status" value="3"/>
</dbReference>
<reference evidence="4 5" key="1">
    <citation type="submission" date="2019-01" db="EMBL/GenBank/DDBJ databases">
        <authorList>
            <person name="Brito A."/>
        </authorList>
    </citation>
    <scope>NUCLEOTIDE SEQUENCE [LARGE SCALE GENOMIC DNA]</scope>
    <source>
        <strain evidence="4">1</strain>
    </source>
</reference>
<dbReference type="Proteomes" id="UP000320055">
    <property type="component" value="Unassembled WGS sequence"/>
</dbReference>
<dbReference type="OrthoDB" id="9772065at2"/>
<gene>
    <name evidence="4" type="ORF">H1P_2230009</name>
</gene>
<dbReference type="EMBL" id="CAACVJ010000139">
    <property type="protein sequence ID" value="VEP13863.1"/>
    <property type="molecule type" value="Genomic_DNA"/>
</dbReference>
<dbReference type="InterPro" id="IPR036770">
    <property type="entry name" value="Ankyrin_rpt-contain_sf"/>
</dbReference>
<dbReference type="Pfam" id="PF12796">
    <property type="entry name" value="Ank_2"/>
    <property type="match status" value="1"/>
</dbReference>
<name>A0A563VR14_9CYAN</name>
<accession>A0A563VR14</accession>
<keyword evidence="5" id="KW-1185">Reference proteome</keyword>
<evidence type="ECO:0000256" key="2">
    <source>
        <dbReference type="ARBA" id="ARBA00023043"/>
    </source>
</evidence>